<dbReference type="InterPro" id="IPR044053">
    <property type="entry name" value="AsaB-like"/>
</dbReference>
<proteinExistence type="inferred from homology"/>
<keyword evidence="3" id="KW-1185">Reference proteome</keyword>
<evidence type="ECO:0000313" key="2">
    <source>
        <dbReference type="EMBL" id="CAK7217633.1"/>
    </source>
</evidence>
<gene>
    <name evidence="2" type="ORF">SEUCBS140593_003275</name>
</gene>
<dbReference type="PANTHER" id="PTHR34598">
    <property type="entry name" value="BLL6449 PROTEIN"/>
    <property type="match status" value="1"/>
</dbReference>
<dbReference type="EMBL" id="CAWUHD010000024">
    <property type="protein sequence ID" value="CAK7217633.1"/>
    <property type="molecule type" value="Genomic_DNA"/>
</dbReference>
<protein>
    <recommendedName>
        <fullName evidence="4">7alpha-cephem-methoxylase P8 chain related protein</fullName>
    </recommendedName>
</protein>
<accession>A0ABP0BDJ6</accession>
<evidence type="ECO:0000256" key="1">
    <source>
        <dbReference type="ARBA" id="ARBA00023604"/>
    </source>
</evidence>
<dbReference type="NCBIfam" id="NF041278">
    <property type="entry name" value="CmcJ_NvfI_EfuI"/>
    <property type="match status" value="1"/>
</dbReference>
<organism evidence="2 3">
    <name type="scientific">Sporothrix eucalyptigena</name>
    <dbReference type="NCBI Taxonomy" id="1812306"/>
    <lineage>
        <taxon>Eukaryota</taxon>
        <taxon>Fungi</taxon>
        <taxon>Dikarya</taxon>
        <taxon>Ascomycota</taxon>
        <taxon>Pezizomycotina</taxon>
        <taxon>Sordariomycetes</taxon>
        <taxon>Sordariomycetidae</taxon>
        <taxon>Ophiostomatales</taxon>
        <taxon>Ophiostomataceae</taxon>
        <taxon>Sporothrix</taxon>
    </lineage>
</organism>
<name>A0ABP0BDJ6_9PEZI</name>
<evidence type="ECO:0008006" key="4">
    <source>
        <dbReference type="Google" id="ProtNLM"/>
    </source>
</evidence>
<dbReference type="PANTHER" id="PTHR34598:SF1">
    <property type="entry name" value="PUTATIVE (AFU_ORTHOLOGUE AFUA_3G13140)-RELATED"/>
    <property type="match status" value="1"/>
</dbReference>
<evidence type="ECO:0000313" key="3">
    <source>
        <dbReference type="Proteomes" id="UP001642482"/>
    </source>
</evidence>
<comment type="caution">
    <text evidence="2">The sequence shown here is derived from an EMBL/GenBank/DDBJ whole genome shotgun (WGS) entry which is preliminary data.</text>
</comment>
<reference evidence="2 3" key="1">
    <citation type="submission" date="2024-01" db="EMBL/GenBank/DDBJ databases">
        <authorList>
            <person name="Allen C."/>
            <person name="Tagirdzhanova G."/>
        </authorList>
    </citation>
    <scope>NUCLEOTIDE SEQUENCE [LARGE SCALE GENOMIC DNA]</scope>
</reference>
<dbReference type="Proteomes" id="UP001642482">
    <property type="component" value="Unassembled WGS sequence"/>
</dbReference>
<comment type="similarity">
    <text evidence="1">Belongs to the asaB hydroxylase/desaturase family.</text>
</comment>
<sequence length="301" mass="33747">MAISALPERVPRGDVVAQLNFFSPPADGAVPFNYVDTPPEGEPQRNFNDDIRDVLIEDIRGRESEFAESPASLDHNAFLLVQNQPPSAEKDFVDDESIRKNYYPEVEALLLKHVPGATRVVFFDHTIRRAKKGDVPNTPQSRGPVLRVHIDQTAHAAAGRVRRHLPEDEAEAALKGRYRIINVWRPLNKNPVESSPLAFASSASVRDEDVITVEHRYPKERNFIGQTAGIQYHPDQKWHYLSGMTGDERLLLECFDSEVLKKDNATVKGGRLAHTAFTDPRSVPDAEGRESIEVRTLVFGP</sequence>